<dbReference type="AlphaFoldDB" id="A0A9K3CWG0"/>
<gene>
    <name evidence="1" type="ORF">KIPB_005046</name>
</gene>
<organism evidence="1 2">
    <name type="scientific">Kipferlia bialata</name>
    <dbReference type="NCBI Taxonomy" id="797122"/>
    <lineage>
        <taxon>Eukaryota</taxon>
        <taxon>Metamonada</taxon>
        <taxon>Carpediemonas-like organisms</taxon>
        <taxon>Kipferlia</taxon>
    </lineage>
</organism>
<sequence length="187" mass="21030">MARRVKAPHGNAGAAPEGYEHSGLDASMWSRFFKSLSELMYEIERQTGRQWDIKVGERILNCSLLSTMGQRGKQCQCNVTFTQNKAGYRLSDFKSGVRDGRMHSDHCTAHKHIHIRRLGAAPLYCRHRIDPVAMHGREVFCLPYGDGTPACTVSLPSTHDLVERVGTRCTLREDWGTPLALGNRYKA</sequence>
<proteinExistence type="predicted"/>
<keyword evidence="2" id="KW-1185">Reference proteome</keyword>
<comment type="caution">
    <text evidence="1">The sequence shown here is derived from an EMBL/GenBank/DDBJ whole genome shotgun (WGS) entry which is preliminary data.</text>
</comment>
<evidence type="ECO:0000313" key="2">
    <source>
        <dbReference type="Proteomes" id="UP000265618"/>
    </source>
</evidence>
<evidence type="ECO:0000313" key="1">
    <source>
        <dbReference type="EMBL" id="GIQ83690.1"/>
    </source>
</evidence>
<reference evidence="1 2" key="1">
    <citation type="journal article" date="2018" name="PLoS ONE">
        <title>The draft genome of Kipferlia bialata reveals reductive genome evolution in fornicate parasites.</title>
        <authorList>
            <person name="Tanifuji G."/>
            <person name="Takabayashi S."/>
            <person name="Kume K."/>
            <person name="Takagi M."/>
            <person name="Nakayama T."/>
            <person name="Kamikawa R."/>
            <person name="Inagaki Y."/>
            <person name="Hashimoto T."/>
        </authorList>
    </citation>
    <scope>NUCLEOTIDE SEQUENCE [LARGE SCALE GENOMIC DNA]</scope>
    <source>
        <strain evidence="1">NY0173</strain>
    </source>
</reference>
<protein>
    <submittedName>
        <fullName evidence="1">Uncharacterized protein</fullName>
    </submittedName>
</protein>
<name>A0A9K3CWG0_9EUKA</name>
<accession>A0A9K3CWG0</accession>
<dbReference type="Proteomes" id="UP000265618">
    <property type="component" value="Unassembled WGS sequence"/>
</dbReference>
<dbReference type="EMBL" id="BDIP01001142">
    <property type="protein sequence ID" value="GIQ83690.1"/>
    <property type="molecule type" value="Genomic_DNA"/>
</dbReference>